<evidence type="ECO:0000313" key="2">
    <source>
        <dbReference type="Proteomes" id="UP001412239"/>
    </source>
</evidence>
<protein>
    <submittedName>
        <fullName evidence="1">Uncharacterized protein</fullName>
    </submittedName>
</protein>
<proteinExistence type="predicted"/>
<dbReference type="InterPro" id="IPR011990">
    <property type="entry name" value="TPR-like_helical_dom_sf"/>
</dbReference>
<organism evidence="1 2">
    <name type="scientific">Tuber aestivum</name>
    <name type="common">summer truffle</name>
    <dbReference type="NCBI Taxonomy" id="59557"/>
    <lineage>
        <taxon>Eukaryota</taxon>
        <taxon>Fungi</taxon>
        <taxon>Dikarya</taxon>
        <taxon>Ascomycota</taxon>
        <taxon>Pezizomycotina</taxon>
        <taxon>Pezizomycetes</taxon>
        <taxon>Pezizales</taxon>
        <taxon>Tuberaceae</taxon>
        <taxon>Tuber</taxon>
    </lineage>
</organism>
<reference evidence="1" key="1">
    <citation type="submission" date="2015-10" db="EMBL/GenBank/DDBJ databases">
        <authorList>
            <person name="Regsiter A."/>
            <person name="william w."/>
        </authorList>
    </citation>
    <scope>NUCLEOTIDE SEQUENCE</scope>
    <source>
        <strain evidence="1">Montdore</strain>
    </source>
</reference>
<dbReference type="Proteomes" id="UP001412239">
    <property type="component" value="Unassembled WGS sequence"/>
</dbReference>
<accession>A0A292PQK6</accession>
<sequence length="248" mass="28295">MNASDALFSQYENTLDLNLLNRAIVLAERATTKTTSRHRERLVLAAKLRKMYGDKFEHTGDHGDLDMAWVWAVEEIDKTQQNMTNYGTVIHNRYRFPGGDLYRRYVRLGKLSDLNEAIIRVGTAIDTYGVENPSHNDMLNVRSVLLRERFERLGGMRDLELAEEINEEIVRRSRTGGPESTRAIEGLGGVLYRRFERIGTLGDLQKAIKHAEDALAATPLDHQNRAERHNNLGNMLSTRFERIGDLGD</sequence>
<dbReference type="EMBL" id="LN891099">
    <property type="protein sequence ID" value="CUS09061.1"/>
    <property type="molecule type" value="Genomic_DNA"/>
</dbReference>
<name>A0A292PQK6_9PEZI</name>
<keyword evidence="2" id="KW-1185">Reference proteome</keyword>
<evidence type="ECO:0000313" key="1">
    <source>
        <dbReference type="EMBL" id="CUS09061.1"/>
    </source>
</evidence>
<feature type="non-terminal residue" evidence="1">
    <location>
        <position position="1"/>
    </location>
</feature>
<dbReference type="Gene3D" id="1.25.40.10">
    <property type="entry name" value="Tetratricopeptide repeat domain"/>
    <property type="match status" value="1"/>
</dbReference>
<dbReference type="AlphaFoldDB" id="A0A292PQK6"/>
<gene>
    <name evidence="1" type="ORF">GSTUAT00006855001</name>
</gene>